<dbReference type="PANTHER" id="PTHR11576">
    <property type="entry name" value="ZONA PELLUCIDA SPERM-BINDING PROTEIN 3"/>
    <property type="match status" value="1"/>
</dbReference>
<reference evidence="2" key="2">
    <citation type="submission" date="2025-09" db="UniProtKB">
        <authorList>
            <consortium name="Ensembl"/>
        </authorList>
    </citation>
    <scope>IDENTIFICATION</scope>
</reference>
<name>A0A8C3SCG4_CHESE</name>
<dbReference type="InterPro" id="IPR055355">
    <property type="entry name" value="ZP-C"/>
</dbReference>
<evidence type="ECO:0000313" key="3">
    <source>
        <dbReference type="Proteomes" id="UP000694403"/>
    </source>
</evidence>
<evidence type="ECO:0000259" key="1">
    <source>
        <dbReference type="Pfam" id="PF00100"/>
    </source>
</evidence>
<dbReference type="Gene3D" id="2.60.40.4100">
    <property type="entry name" value="Zona pellucida, ZP-C domain"/>
    <property type="match status" value="1"/>
</dbReference>
<feature type="domain" description="ZP-C" evidence="1">
    <location>
        <begin position="66"/>
        <end position="109"/>
    </location>
</feature>
<reference evidence="2" key="1">
    <citation type="submission" date="2025-08" db="UniProtKB">
        <authorList>
            <consortium name="Ensembl"/>
        </authorList>
    </citation>
    <scope>IDENTIFICATION</scope>
</reference>
<dbReference type="GO" id="GO:0035803">
    <property type="term" value="P:egg coat formation"/>
    <property type="evidence" value="ECO:0007669"/>
    <property type="project" value="TreeGrafter"/>
</dbReference>
<dbReference type="GO" id="GO:0031012">
    <property type="term" value="C:extracellular matrix"/>
    <property type="evidence" value="ECO:0007669"/>
    <property type="project" value="TreeGrafter"/>
</dbReference>
<protein>
    <recommendedName>
        <fullName evidence="1">ZP-C domain-containing protein</fullName>
    </recommendedName>
</protein>
<sequence>MPPHNGRSWVCTWSSPVSDPTYYLGDLINIQASVRTGSHAPLRIYVEECVARPMSGAEDSEQALVPKHFLRFQLDTFVFTGASNHQIYLVCHLKAVAAGPADQHNKACSYDPATAAWRSHEGGDCSCCASPAGCGSRRRRRHLPQDREEADLQLGPIKLASNSSATLGSSPLTLASTELTSVMAGAVELSSMVPLSGTPKAIHPVLFSANRAVNPIVRGDMKDSSGE</sequence>
<dbReference type="Pfam" id="PF00100">
    <property type="entry name" value="Zona_pellucida"/>
    <property type="match status" value="1"/>
</dbReference>
<accession>A0A8C3SCG4</accession>
<dbReference type="InterPro" id="IPR042235">
    <property type="entry name" value="ZP-C_dom"/>
</dbReference>
<dbReference type="GO" id="GO:0032190">
    <property type="term" value="F:acrosin binding"/>
    <property type="evidence" value="ECO:0007669"/>
    <property type="project" value="TreeGrafter"/>
</dbReference>
<dbReference type="GO" id="GO:0007339">
    <property type="term" value="P:binding of sperm to zona pellucida"/>
    <property type="evidence" value="ECO:0007669"/>
    <property type="project" value="TreeGrafter"/>
</dbReference>
<dbReference type="GO" id="GO:2000344">
    <property type="term" value="P:positive regulation of acrosome reaction"/>
    <property type="evidence" value="ECO:0007669"/>
    <property type="project" value="TreeGrafter"/>
</dbReference>
<keyword evidence="3" id="KW-1185">Reference proteome</keyword>
<evidence type="ECO:0000313" key="2">
    <source>
        <dbReference type="Ensembl" id="ENSCSRP00000012213.1"/>
    </source>
</evidence>
<dbReference type="PANTHER" id="PTHR11576:SF2">
    <property type="entry name" value="ZONA PELLUCIDA SPERM-BINDING PROTEIN 3"/>
    <property type="match status" value="1"/>
</dbReference>
<proteinExistence type="predicted"/>
<organism evidence="2 3">
    <name type="scientific">Chelydra serpentina</name>
    <name type="common">Snapping turtle</name>
    <name type="synonym">Testudo serpentina</name>
    <dbReference type="NCBI Taxonomy" id="8475"/>
    <lineage>
        <taxon>Eukaryota</taxon>
        <taxon>Metazoa</taxon>
        <taxon>Chordata</taxon>
        <taxon>Craniata</taxon>
        <taxon>Vertebrata</taxon>
        <taxon>Euteleostomi</taxon>
        <taxon>Archelosauria</taxon>
        <taxon>Testudinata</taxon>
        <taxon>Testudines</taxon>
        <taxon>Cryptodira</taxon>
        <taxon>Durocryptodira</taxon>
        <taxon>Americhelydia</taxon>
        <taxon>Chelydroidea</taxon>
        <taxon>Chelydridae</taxon>
        <taxon>Chelydra</taxon>
    </lineage>
</organism>
<dbReference type="Proteomes" id="UP000694403">
    <property type="component" value="Unplaced"/>
</dbReference>
<dbReference type="Ensembl" id="ENSCSRT00000012695.1">
    <property type="protein sequence ID" value="ENSCSRP00000012213.1"/>
    <property type="gene ID" value="ENSCSRG00000009128.1"/>
</dbReference>
<dbReference type="AlphaFoldDB" id="A0A8C3SCG4"/>